<dbReference type="InterPro" id="IPR016040">
    <property type="entry name" value="NAD(P)-bd_dom"/>
</dbReference>
<dbReference type="PANTHER" id="PTHR48079">
    <property type="entry name" value="PROTEIN YEEZ"/>
    <property type="match status" value="1"/>
</dbReference>
<sequence>MAKANKALVLGATGGIGGETAAALLRHGWELVALARNVRGEVLGADSLAAATWIKGDAMNAQDVRRAAEGVSVIVHAVNPPRFRDWGKLVLPMLDNTLAAAQDVGARIVLPGNIFNYGPDAFPVLREDSPQHPRTAKGRIRAEMERRIEEAARGRATALIVRFGDFFGPLPGNNWFSQSMVTPGTRLRSITYPGEARVGHSWAYLPDAGETFARLLDRAGELPPFARFHFAGHWDPNGLWMVRAIAEMLGRPEMKVNALPWRWIGVAGLFQQTPREIVKLRYLWRTPVRLDNSKLVAFLGREPHTSFSQAVGETLKALKIT</sequence>
<gene>
    <name evidence="2" type="ORF">GJ654_13860</name>
</gene>
<dbReference type="EMBL" id="WNKS01000013">
    <property type="protein sequence ID" value="MTV32071.1"/>
    <property type="molecule type" value="Genomic_DNA"/>
</dbReference>
<reference evidence="2 3" key="1">
    <citation type="submission" date="2019-11" db="EMBL/GenBank/DDBJ databases">
        <title>Whole-genome sequence of a Rhodoblastus acidophilus DSM 142.</title>
        <authorList>
            <person name="Kyndt J.A."/>
            <person name="Meyer T.E."/>
        </authorList>
    </citation>
    <scope>NUCLEOTIDE SEQUENCE [LARGE SCALE GENOMIC DNA]</scope>
    <source>
        <strain evidence="2 3">DSM 142</strain>
    </source>
</reference>
<feature type="domain" description="NAD(P)-binding" evidence="1">
    <location>
        <begin position="11"/>
        <end position="128"/>
    </location>
</feature>
<evidence type="ECO:0000259" key="1">
    <source>
        <dbReference type="Pfam" id="PF13460"/>
    </source>
</evidence>
<comment type="caution">
    <text evidence="2">The sequence shown here is derived from an EMBL/GenBank/DDBJ whole genome shotgun (WGS) entry which is preliminary data.</text>
</comment>
<dbReference type="PANTHER" id="PTHR48079:SF6">
    <property type="entry name" value="NAD(P)-BINDING DOMAIN-CONTAINING PROTEIN-RELATED"/>
    <property type="match status" value="1"/>
</dbReference>
<protein>
    <submittedName>
        <fullName evidence="2">NAD(P)H-binding protein</fullName>
    </submittedName>
</protein>
<dbReference type="InterPro" id="IPR051783">
    <property type="entry name" value="NAD(P)-dependent_oxidoreduct"/>
</dbReference>
<proteinExistence type="predicted"/>
<dbReference type="GO" id="GO:0005737">
    <property type="term" value="C:cytoplasm"/>
    <property type="evidence" value="ECO:0007669"/>
    <property type="project" value="TreeGrafter"/>
</dbReference>
<dbReference type="Pfam" id="PF13460">
    <property type="entry name" value="NAD_binding_10"/>
    <property type="match status" value="1"/>
</dbReference>
<dbReference type="Proteomes" id="UP000439113">
    <property type="component" value="Unassembled WGS sequence"/>
</dbReference>
<dbReference type="RefSeq" id="WP_155446766.1">
    <property type="nucleotide sequence ID" value="NZ_JAOQNR010000014.1"/>
</dbReference>
<dbReference type="SUPFAM" id="SSF51735">
    <property type="entry name" value="NAD(P)-binding Rossmann-fold domains"/>
    <property type="match status" value="1"/>
</dbReference>
<dbReference type="OrthoDB" id="7170465at2"/>
<dbReference type="InterPro" id="IPR036291">
    <property type="entry name" value="NAD(P)-bd_dom_sf"/>
</dbReference>
<evidence type="ECO:0000313" key="3">
    <source>
        <dbReference type="Proteomes" id="UP000439113"/>
    </source>
</evidence>
<dbReference type="Gene3D" id="3.40.50.720">
    <property type="entry name" value="NAD(P)-binding Rossmann-like Domain"/>
    <property type="match status" value="1"/>
</dbReference>
<dbReference type="GO" id="GO:0004029">
    <property type="term" value="F:aldehyde dehydrogenase (NAD+) activity"/>
    <property type="evidence" value="ECO:0007669"/>
    <property type="project" value="TreeGrafter"/>
</dbReference>
<accession>A0A6N8DSB0</accession>
<name>A0A6N8DSB0_RHOAC</name>
<evidence type="ECO:0000313" key="2">
    <source>
        <dbReference type="EMBL" id="MTV32071.1"/>
    </source>
</evidence>
<dbReference type="AlphaFoldDB" id="A0A6N8DSB0"/>
<organism evidence="2 3">
    <name type="scientific">Rhodoblastus acidophilus</name>
    <name type="common">Rhodopseudomonas acidophila</name>
    <dbReference type="NCBI Taxonomy" id="1074"/>
    <lineage>
        <taxon>Bacteria</taxon>
        <taxon>Pseudomonadati</taxon>
        <taxon>Pseudomonadota</taxon>
        <taxon>Alphaproteobacteria</taxon>
        <taxon>Hyphomicrobiales</taxon>
        <taxon>Rhodoblastaceae</taxon>
        <taxon>Rhodoblastus</taxon>
    </lineage>
</organism>